<feature type="chain" id="PRO_5043549727" evidence="1">
    <location>
        <begin position="18"/>
        <end position="137"/>
    </location>
</feature>
<dbReference type="AlphaFoldDB" id="A0AAU9U749"/>
<reference evidence="2" key="1">
    <citation type="submission" date="2022-03" db="EMBL/GenBank/DDBJ databases">
        <authorList>
            <person name="Tunstrom K."/>
        </authorList>
    </citation>
    <scope>NUCLEOTIDE SEQUENCE</scope>
</reference>
<comment type="caution">
    <text evidence="2">The sequence shown here is derived from an EMBL/GenBank/DDBJ whole genome shotgun (WGS) entry which is preliminary data.</text>
</comment>
<evidence type="ECO:0000313" key="3">
    <source>
        <dbReference type="Proteomes" id="UP001153954"/>
    </source>
</evidence>
<keyword evidence="1" id="KW-0732">Signal</keyword>
<feature type="signal peptide" evidence="1">
    <location>
        <begin position="1"/>
        <end position="17"/>
    </location>
</feature>
<organism evidence="2 3">
    <name type="scientific">Euphydryas editha</name>
    <name type="common">Edith's checkerspot</name>
    <dbReference type="NCBI Taxonomy" id="104508"/>
    <lineage>
        <taxon>Eukaryota</taxon>
        <taxon>Metazoa</taxon>
        <taxon>Ecdysozoa</taxon>
        <taxon>Arthropoda</taxon>
        <taxon>Hexapoda</taxon>
        <taxon>Insecta</taxon>
        <taxon>Pterygota</taxon>
        <taxon>Neoptera</taxon>
        <taxon>Endopterygota</taxon>
        <taxon>Lepidoptera</taxon>
        <taxon>Glossata</taxon>
        <taxon>Ditrysia</taxon>
        <taxon>Papilionoidea</taxon>
        <taxon>Nymphalidae</taxon>
        <taxon>Nymphalinae</taxon>
        <taxon>Euphydryas</taxon>
    </lineage>
</organism>
<keyword evidence="3" id="KW-1185">Reference proteome</keyword>
<protein>
    <submittedName>
        <fullName evidence="2">Uncharacterized protein</fullName>
    </submittedName>
</protein>
<dbReference type="EMBL" id="CAKOGL010000014">
    <property type="protein sequence ID" value="CAH2094948.1"/>
    <property type="molecule type" value="Genomic_DNA"/>
</dbReference>
<gene>
    <name evidence="2" type="ORF">EEDITHA_LOCUS10457</name>
</gene>
<dbReference type="Proteomes" id="UP001153954">
    <property type="component" value="Unassembled WGS sequence"/>
</dbReference>
<proteinExistence type="predicted"/>
<sequence>MFLIMRFSRDFVLFVFCDLDFILMVDKISNKTYLIQYADKDNILPEETVQRTEVVWSSHPAVIYSTASDARRESITSHCAHAHPPVTEEIARVITLPLSINIGTVIESEWNGGNFYIVFMLPVNVSSSNLSMLTERV</sequence>
<accession>A0AAU9U749</accession>
<evidence type="ECO:0000313" key="2">
    <source>
        <dbReference type="EMBL" id="CAH2094948.1"/>
    </source>
</evidence>
<evidence type="ECO:0000256" key="1">
    <source>
        <dbReference type="SAM" id="SignalP"/>
    </source>
</evidence>
<name>A0AAU9U749_EUPED</name>